<gene>
    <name evidence="4" type="ORF">HMPREF9444_00822</name>
</gene>
<dbReference type="SUPFAM" id="SSF53448">
    <property type="entry name" value="Nucleotide-diphospho-sugar transferases"/>
    <property type="match status" value="1"/>
</dbReference>
<dbReference type="GO" id="GO:0016779">
    <property type="term" value="F:nucleotidyltransferase activity"/>
    <property type="evidence" value="ECO:0007669"/>
    <property type="project" value="UniProtKB-KW"/>
</dbReference>
<evidence type="ECO:0000313" key="5">
    <source>
        <dbReference type="Proteomes" id="UP000018458"/>
    </source>
</evidence>
<reference evidence="4 5" key="1">
    <citation type="submission" date="2011-01" db="EMBL/GenBank/DDBJ databases">
        <authorList>
            <person name="Weinstock G."/>
            <person name="Sodergren E."/>
            <person name="Clifton S."/>
            <person name="Fulton L."/>
            <person name="Fulton B."/>
            <person name="Courtney L."/>
            <person name="Fronick C."/>
            <person name="Harrison M."/>
            <person name="Strong C."/>
            <person name="Farmer C."/>
            <person name="Delahaunty K."/>
            <person name="Markovic C."/>
            <person name="Hall O."/>
            <person name="Minx P."/>
            <person name="Tomlinson C."/>
            <person name="Mitreva M."/>
            <person name="Hou S."/>
            <person name="Chen J."/>
            <person name="Wollam A."/>
            <person name="Pepin K.H."/>
            <person name="Johnson M."/>
            <person name="Bhonagiri V."/>
            <person name="Zhang X."/>
            <person name="Suruliraj S."/>
            <person name="Warren W."/>
            <person name="Chinwalla A."/>
            <person name="Mardis E.R."/>
            <person name="Wilson R.K."/>
        </authorList>
    </citation>
    <scope>NUCLEOTIDE SEQUENCE [LARGE SCALE GENOMIC DNA]</scope>
    <source>
        <strain evidence="5">DSM 22608 / JCM 16073 / KCTC 15190 / YIT 12066</strain>
    </source>
</reference>
<evidence type="ECO:0000256" key="1">
    <source>
        <dbReference type="ARBA" id="ARBA00022679"/>
    </source>
</evidence>
<dbReference type="Gene3D" id="3.90.550.10">
    <property type="entry name" value="Spore Coat Polysaccharide Biosynthesis Protein SpsA, Chain A"/>
    <property type="match status" value="1"/>
</dbReference>
<evidence type="ECO:0000256" key="2">
    <source>
        <dbReference type="ARBA" id="ARBA00022695"/>
    </source>
</evidence>
<dbReference type="Proteomes" id="UP000018458">
    <property type="component" value="Unassembled WGS sequence"/>
</dbReference>
<keyword evidence="5" id="KW-1185">Reference proteome</keyword>
<comment type="caution">
    <text evidence="4">The sequence shown here is derived from an EMBL/GenBank/DDBJ whole genome shotgun (WGS) entry which is preliminary data.</text>
</comment>
<dbReference type="eggNOG" id="COG1208">
    <property type="taxonomic scope" value="Bacteria"/>
</dbReference>
<dbReference type="CDD" id="cd06422">
    <property type="entry name" value="NTP_transferase_like_1"/>
    <property type="match status" value="1"/>
</dbReference>
<organism evidence="4 5">
    <name type="scientific">Succinatimonas hippei (strain DSM 22608 / JCM 16073 / KCTC 15190 / YIT 12066)</name>
    <dbReference type="NCBI Taxonomy" id="762983"/>
    <lineage>
        <taxon>Bacteria</taxon>
        <taxon>Pseudomonadati</taxon>
        <taxon>Pseudomonadota</taxon>
        <taxon>Gammaproteobacteria</taxon>
        <taxon>Aeromonadales</taxon>
        <taxon>Succinivibrionaceae</taxon>
        <taxon>Succinatimonas</taxon>
    </lineage>
</organism>
<dbReference type="PANTHER" id="PTHR43584:SF8">
    <property type="entry name" value="N-ACETYLMURAMATE ALPHA-1-PHOSPHATE URIDYLYLTRANSFERASE"/>
    <property type="match status" value="1"/>
</dbReference>
<dbReference type="InterPro" id="IPR050065">
    <property type="entry name" value="GlmU-like"/>
</dbReference>
<sequence length="225" mass="24706">MPITAMILAAGRGERLRPLTDTTPKPLIEVGGIPLIVRHIEALKEAGITDIVVNSAWLSDKIVKFLGNGSRFNVHITHSVEGPGGLETAGGIIKALPYLSNTFLVVNGDTYMDVSYAKFLQRKLPHNICARLYLVKNPAHNLKGDFALGENGLVQYGNSYTFSGTALYRKSAFADMGVCRLKLRPLFDKWIAAGALQGCVFDEPWFDAGTIERLNIINEYIKNRG</sequence>
<dbReference type="RefSeq" id="WP_009143033.1">
    <property type="nucleotide sequence ID" value="NZ_GL830976.1"/>
</dbReference>
<dbReference type="PANTHER" id="PTHR43584">
    <property type="entry name" value="NUCLEOTIDYL TRANSFERASE"/>
    <property type="match status" value="1"/>
</dbReference>
<evidence type="ECO:0000313" key="4">
    <source>
        <dbReference type="EMBL" id="EFY07368.1"/>
    </source>
</evidence>
<dbReference type="AlphaFoldDB" id="E8LJE5"/>
<keyword evidence="2" id="KW-0548">Nucleotidyltransferase</keyword>
<dbReference type="InterPro" id="IPR005835">
    <property type="entry name" value="NTP_transferase_dom"/>
</dbReference>
<dbReference type="HOGENOM" id="CLU_029499_2_1_6"/>
<proteinExistence type="predicted"/>
<dbReference type="EMBL" id="AEVO01000039">
    <property type="protein sequence ID" value="EFY07368.1"/>
    <property type="molecule type" value="Genomic_DNA"/>
</dbReference>
<dbReference type="STRING" id="762983.HMPREF9444_00822"/>
<dbReference type="InterPro" id="IPR029044">
    <property type="entry name" value="Nucleotide-diphossugar_trans"/>
</dbReference>
<evidence type="ECO:0000259" key="3">
    <source>
        <dbReference type="Pfam" id="PF00483"/>
    </source>
</evidence>
<feature type="domain" description="Nucleotidyl transferase" evidence="3">
    <location>
        <begin position="5"/>
        <end position="125"/>
    </location>
</feature>
<dbReference type="Pfam" id="PF00483">
    <property type="entry name" value="NTP_transferase"/>
    <property type="match status" value="1"/>
</dbReference>
<accession>E8LJE5</accession>
<name>E8LJE5_SUCHY</name>
<protein>
    <submittedName>
        <fullName evidence="4">Nucleotidyl transferase</fullName>
    </submittedName>
</protein>
<keyword evidence="1 4" id="KW-0808">Transferase</keyword>